<keyword evidence="3" id="KW-0067">ATP-binding</keyword>
<dbReference type="PANTHER" id="PTHR11361:SF20">
    <property type="entry name" value="MUTS PROTEIN HOMOLOG 5"/>
    <property type="match status" value="1"/>
</dbReference>
<dbReference type="EMBL" id="AXCM01004268">
    <property type="status" value="NOT_ANNOTATED_CDS"/>
    <property type="molecule type" value="Genomic_DNA"/>
</dbReference>
<dbReference type="PANTHER" id="PTHR11361">
    <property type="entry name" value="DNA MISMATCH REPAIR PROTEIN MUTS FAMILY MEMBER"/>
    <property type="match status" value="1"/>
</dbReference>
<dbReference type="Gene3D" id="1.10.1420.10">
    <property type="match status" value="1"/>
</dbReference>
<dbReference type="GO" id="GO:0005524">
    <property type="term" value="F:ATP binding"/>
    <property type="evidence" value="ECO:0007669"/>
    <property type="project" value="UniProtKB-KW"/>
</dbReference>
<dbReference type="GO" id="GO:0140664">
    <property type="term" value="F:ATP-dependent DNA damage sensor activity"/>
    <property type="evidence" value="ECO:0007669"/>
    <property type="project" value="InterPro"/>
</dbReference>
<dbReference type="EnsemblMetazoa" id="ACUA012612-RA">
    <property type="protein sequence ID" value="ACUA012612-PA"/>
    <property type="gene ID" value="ACUA012612"/>
</dbReference>
<dbReference type="InterPro" id="IPR036187">
    <property type="entry name" value="DNA_mismatch_repair_MutS_sf"/>
</dbReference>
<dbReference type="Proteomes" id="UP000075883">
    <property type="component" value="Unassembled WGS sequence"/>
</dbReference>
<dbReference type="SUPFAM" id="SSF48334">
    <property type="entry name" value="DNA repair protein MutS, domain III"/>
    <property type="match status" value="1"/>
</dbReference>
<dbReference type="Pfam" id="PF05192">
    <property type="entry name" value="MutS_III"/>
    <property type="match status" value="1"/>
</dbReference>
<evidence type="ECO:0000259" key="5">
    <source>
        <dbReference type="PROSITE" id="PS00486"/>
    </source>
</evidence>
<evidence type="ECO:0000256" key="2">
    <source>
        <dbReference type="ARBA" id="ARBA00022741"/>
    </source>
</evidence>
<evidence type="ECO:0000256" key="3">
    <source>
        <dbReference type="ARBA" id="ARBA00022840"/>
    </source>
</evidence>
<evidence type="ECO:0000313" key="6">
    <source>
        <dbReference type="EnsemblMetazoa" id="ACUA012612-PA"/>
    </source>
</evidence>
<sequence>MSQWTVLTATAPTSNSSQTALPLAMMVNTVRMIYKETETHFKRPCDRALPLECWHDKLGSGTYKNRPAACWKHHTERMQSEAPTSDSQGTNPAGKIISICWNAGALGAAYYDIEQLELYAIQQAIEPRPQYVLLRELVRRYRPLFYVISGSSCFLDDFHEVLGVPIALSNQPDTADSTAENRAMDTQPANVKIVEYSAQTQTTAKNRLLALKLPGMPPESDEHECQTFLESILPFEQELLVYSVGNLLLLLDTVGDSISPAQLVTKINLVTPSTQLIIDGLTYEALQIFDTSRHPSGFKCGTDTRGLSVFSLFNKCSSKNGEEWLSRLMTQPIRDRIELEHRLNTVQWLLENVRYANQFDQCLKHLSNIGLLYRKILQGTARNTDWKMLKKNLYYMYTLCKLCALTLEDTNVKGTVVQELGQYTCNPGNALKHVLYTIDKCLDLEKGEEENKVTIRAGLDPAVDRLREQYDGLRQIVMESSRLGLETMQLDMANICVTYLPSFGFVISTQIDEQLQRSGIFNNSSFDLVFQAENTAYFQINLCKELNDEFGQMVATLIEHELAVQTRLTTFVGAKFPEVMGIFKQAGKLDALLSFATVAKMHRYVRPTICNEKLLHIQAGRHVVLEHRRSYRSNVTNVGETNSHLINVIAADTSVGKTTYLKELAIICYLAHVGSFVPATYAKIPILDSIYTRLDHPESIFSGRSSFMSELYQMSSVLQNATAKSLVLIDEFGKGTNYLEGKSLLIGSIEHLLKRGPNAPITFVTTKFTGIEKFLPTEHRYLTVKVHRETHNHSRNGTSSDTLDVTSIDPSDPNEQFKTTYQLAFRAVAFTVMKYHQTNGQAPTTEIIRQLMESTPITRIPERCLEISHPPSRAVHSTASMTLPVLEPNGNPIEKRNI</sequence>
<dbReference type="SMART" id="SM00534">
    <property type="entry name" value="MUTSac"/>
    <property type="match status" value="1"/>
</dbReference>
<dbReference type="InterPro" id="IPR027417">
    <property type="entry name" value="P-loop_NTPase"/>
</dbReference>
<dbReference type="VEuPathDB" id="VectorBase:ACUA012612"/>
<accession>A0A182M990</accession>
<name>A0A182M990_9DIPT</name>
<dbReference type="Gene3D" id="3.40.50.300">
    <property type="entry name" value="P-loop containing nucleotide triphosphate hydrolases"/>
    <property type="match status" value="1"/>
</dbReference>
<dbReference type="STRING" id="139723.A0A182M990"/>
<protein>
    <recommendedName>
        <fullName evidence="5">DNA mismatch repair proteins mutS family domain-containing protein</fullName>
    </recommendedName>
</protein>
<reference evidence="6" key="2">
    <citation type="submission" date="2020-05" db="UniProtKB">
        <authorList>
            <consortium name="EnsemblMetazoa"/>
        </authorList>
    </citation>
    <scope>IDENTIFICATION</scope>
    <source>
        <strain evidence="6">A-37</strain>
    </source>
</reference>
<dbReference type="AlphaFoldDB" id="A0A182M990"/>
<keyword evidence="4" id="KW-0238">DNA-binding</keyword>
<evidence type="ECO:0000313" key="7">
    <source>
        <dbReference type="Proteomes" id="UP000075883"/>
    </source>
</evidence>
<reference evidence="7" key="1">
    <citation type="submission" date="2013-09" db="EMBL/GenBank/DDBJ databases">
        <title>The Genome Sequence of Anopheles culicifacies species A.</title>
        <authorList>
            <consortium name="The Broad Institute Genomics Platform"/>
            <person name="Neafsey D.E."/>
            <person name="Besansky N."/>
            <person name="Howell P."/>
            <person name="Walton C."/>
            <person name="Young S.K."/>
            <person name="Zeng Q."/>
            <person name="Gargeya S."/>
            <person name="Fitzgerald M."/>
            <person name="Haas B."/>
            <person name="Abouelleil A."/>
            <person name="Allen A.W."/>
            <person name="Alvarado L."/>
            <person name="Arachchi H.M."/>
            <person name="Berlin A.M."/>
            <person name="Chapman S.B."/>
            <person name="Gainer-Dewar J."/>
            <person name="Goldberg J."/>
            <person name="Griggs A."/>
            <person name="Gujja S."/>
            <person name="Hansen M."/>
            <person name="Howarth C."/>
            <person name="Imamovic A."/>
            <person name="Ireland A."/>
            <person name="Larimer J."/>
            <person name="McCowan C."/>
            <person name="Murphy C."/>
            <person name="Pearson M."/>
            <person name="Poon T.W."/>
            <person name="Priest M."/>
            <person name="Roberts A."/>
            <person name="Saif S."/>
            <person name="Shea T."/>
            <person name="Sisk P."/>
            <person name="Sykes S."/>
            <person name="Wortman J."/>
            <person name="Nusbaum C."/>
            <person name="Birren B."/>
        </authorList>
    </citation>
    <scope>NUCLEOTIDE SEQUENCE [LARGE SCALE GENOMIC DNA]</scope>
    <source>
        <strain evidence="7">A-37</strain>
    </source>
</reference>
<proteinExistence type="inferred from homology"/>
<organism evidence="6 7">
    <name type="scientific">Anopheles culicifacies</name>
    <dbReference type="NCBI Taxonomy" id="139723"/>
    <lineage>
        <taxon>Eukaryota</taxon>
        <taxon>Metazoa</taxon>
        <taxon>Ecdysozoa</taxon>
        <taxon>Arthropoda</taxon>
        <taxon>Hexapoda</taxon>
        <taxon>Insecta</taxon>
        <taxon>Pterygota</taxon>
        <taxon>Neoptera</taxon>
        <taxon>Endopterygota</taxon>
        <taxon>Diptera</taxon>
        <taxon>Nematocera</taxon>
        <taxon>Culicoidea</taxon>
        <taxon>Culicidae</taxon>
        <taxon>Anophelinae</taxon>
        <taxon>Anopheles</taxon>
        <taxon>culicifacies species complex</taxon>
    </lineage>
</organism>
<dbReference type="SUPFAM" id="SSF52540">
    <property type="entry name" value="P-loop containing nucleoside triphosphate hydrolases"/>
    <property type="match status" value="1"/>
</dbReference>
<dbReference type="PROSITE" id="PS00486">
    <property type="entry name" value="DNA_MISMATCH_REPAIR_2"/>
    <property type="match status" value="1"/>
</dbReference>
<evidence type="ECO:0000256" key="1">
    <source>
        <dbReference type="ARBA" id="ARBA00006271"/>
    </source>
</evidence>
<dbReference type="InterPro" id="IPR007696">
    <property type="entry name" value="DNA_mismatch_repair_MutS_core"/>
</dbReference>
<dbReference type="GO" id="GO:0030983">
    <property type="term" value="F:mismatched DNA binding"/>
    <property type="evidence" value="ECO:0007669"/>
    <property type="project" value="InterPro"/>
</dbReference>
<keyword evidence="2" id="KW-0547">Nucleotide-binding</keyword>
<feature type="domain" description="DNA mismatch repair proteins mutS family" evidence="5">
    <location>
        <begin position="725"/>
        <end position="741"/>
    </location>
</feature>
<keyword evidence="7" id="KW-1185">Reference proteome</keyword>
<dbReference type="GO" id="GO:0006298">
    <property type="term" value="P:mismatch repair"/>
    <property type="evidence" value="ECO:0007669"/>
    <property type="project" value="InterPro"/>
</dbReference>
<comment type="similarity">
    <text evidence="1">Belongs to the DNA mismatch repair MutS family.</text>
</comment>
<dbReference type="GO" id="GO:0005634">
    <property type="term" value="C:nucleus"/>
    <property type="evidence" value="ECO:0007669"/>
    <property type="project" value="TreeGrafter"/>
</dbReference>
<evidence type="ECO:0000256" key="4">
    <source>
        <dbReference type="ARBA" id="ARBA00023125"/>
    </source>
</evidence>
<dbReference type="InterPro" id="IPR045076">
    <property type="entry name" value="MutS"/>
</dbReference>
<dbReference type="InterPro" id="IPR000432">
    <property type="entry name" value="DNA_mismatch_repair_MutS_C"/>
</dbReference>
<dbReference type="GO" id="GO:0051026">
    <property type="term" value="P:chiasma assembly"/>
    <property type="evidence" value="ECO:0007669"/>
    <property type="project" value="TreeGrafter"/>
</dbReference>
<dbReference type="SMART" id="SM00533">
    <property type="entry name" value="MUTSd"/>
    <property type="match status" value="1"/>
</dbReference>
<dbReference type="Pfam" id="PF00488">
    <property type="entry name" value="MutS_V"/>
    <property type="match status" value="1"/>
</dbReference>